<accession>A0ABV8V5I0</accession>
<dbReference type="Pfam" id="PF25183">
    <property type="entry name" value="OMP_b-brl_4"/>
    <property type="match status" value="1"/>
</dbReference>
<evidence type="ECO:0000256" key="2">
    <source>
        <dbReference type="ARBA" id="ARBA00022448"/>
    </source>
</evidence>
<keyword evidence="6" id="KW-0998">Cell outer membrane</keyword>
<dbReference type="Gene3D" id="2.60.40.1120">
    <property type="entry name" value="Carboxypeptidase-like, regulatory domain"/>
    <property type="match status" value="1"/>
</dbReference>
<evidence type="ECO:0000256" key="5">
    <source>
        <dbReference type="ARBA" id="ARBA00023136"/>
    </source>
</evidence>
<organism evidence="9 10">
    <name type="scientific">Simiduia curdlanivorans</name>
    <dbReference type="NCBI Taxonomy" id="1492769"/>
    <lineage>
        <taxon>Bacteria</taxon>
        <taxon>Pseudomonadati</taxon>
        <taxon>Pseudomonadota</taxon>
        <taxon>Gammaproteobacteria</taxon>
        <taxon>Cellvibrionales</taxon>
        <taxon>Cellvibrionaceae</taxon>
        <taxon>Simiduia</taxon>
    </lineage>
</organism>
<feature type="chain" id="PRO_5045966868" evidence="7">
    <location>
        <begin position="32"/>
        <end position="997"/>
    </location>
</feature>
<evidence type="ECO:0000256" key="3">
    <source>
        <dbReference type="ARBA" id="ARBA00022452"/>
    </source>
</evidence>
<dbReference type="Gene3D" id="2.170.130.10">
    <property type="entry name" value="TonB-dependent receptor, plug domain"/>
    <property type="match status" value="1"/>
</dbReference>
<keyword evidence="5" id="KW-0472">Membrane</keyword>
<dbReference type="InterPro" id="IPR057601">
    <property type="entry name" value="Oar-like_b-barrel"/>
</dbReference>
<dbReference type="SUPFAM" id="SSF49452">
    <property type="entry name" value="Starch-binding domain-like"/>
    <property type="match status" value="1"/>
</dbReference>
<keyword evidence="7" id="KW-0732">Signal</keyword>
<keyword evidence="3" id="KW-1134">Transmembrane beta strand</keyword>
<reference evidence="10" key="1">
    <citation type="journal article" date="2019" name="Int. J. Syst. Evol. Microbiol.">
        <title>The Global Catalogue of Microorganisms (GCM) 10K type strain sequencing project: providing services to taxonomists for standard genome sequencing and annotation.</title>
        <authorList>
            <consortium name="The Broad Institute Genomics Platform"/>
            <consortium name="The Broad Institute Genome Sequencing Center for Infectious Disease"/>
            <person name="Wu L."/>
            <person name="Ma J."/>
        </authorList>
    </citation>
    <scope>NUCLEOTIDE SEQUENCE [LARGE SCALE GENOMIC DNA]</scope>
    <source>
        <strain evidence="10">CECT 8570</strain>
    </source>
</reference>
<sequence length="997" mass="108667">MPSGQNNAWGWRQSALALAIASTLTISPVFAAETSSGSLKGVVTNSSGVAVSNASILVRHKDKGFTRTINTNSQGQYMLRNLPVGEYELVVSKDGFGAVSASSVAIQVGRSAIYDGQLIAVGVDMETIEVLGTMRRLVDTGSSTAGIVVTQEQLGMMPINNGFEAMAVLAPGVSSSSQFGASSFGGSSSAENIYYLNGLNVSTIRRGIGSLPLPWEAIEQTEIKTGAINPEFGGALGGVINAVSKSGGNEFDIGGSYRIDPNATRTSHDSVFEADGQYAINTERDAETYQEVNVWASGALIEDQLFFYGLYNPRNTRDEWASGGTYFDRNTDEDRWLVTLDYQINENHRVDVTAINYEREGDYDSYAYTPADDEINGLNGNTKFANGGQVYGAHYSGQLTEAFSVDVVAGRTIEEVYNRASNDLPGVWDCRNGNCIAYSSHSDSNIVEEEYTRDQFKIDLRYDLDNHSLQAGIDATMLDVDYLETQNGAGTARGWWSIKVAGLNDLSGAPQGDTYIEERRRDTGTSSTVSSQAFYLQDSWQVADNWLLNIGARYESFENTVTGGEKFVDTSGISPRLQAIWDVNGDGDTKAFASFGRYYQPVSANMNIKQGGYQRETFEYYRVDQVDANGRPVLGADGAPSHGDAYRDTYVRQAGIVEPELIADNDLEGMYSDEFTLGFESVVMDGMVFGMRGVYRDLKTSIEDTDMAPVLAKYFAENGIADNVGQGSYYVLHNPGEDVSIRYDFDQNGVIEGAENVKLSAADMQLPDPKRRYLALETTFKGQLLDNLYIDASYVLSHSYGMTEGLVRTDNGQADPGWTTSYDYGDLMDHGDGDLPNDHRHAFKLAGYYDITDKLTLGMVSSLMSGAPTNYFSVHPQGVDSCAPGSAWEACISRYYGEASFYDENGNPAPRGSAGRLDWLFNMDLSLAYGLELGVGRVDIKGTVYNVFNSDTATAINEQRSINSGSTANGLALNPNYGLPSVRQSSRFASLEVRYEF</sequence>
<keyword evidence="4" id="KW-0812">Transmembrane</keyword>
<feature type="signal peptide" evidence="7">
    <location>
        <begin position="1"/>
        <end position="31"/>
    </location>
</feature>
<protein>
    <submittedName>
        <fullName evidence="9">TonB-dependent receptor domain-containing protein</fullName>
    </submittedName>
</protein>
<gene>
    <name evidence="9" type="ORF">ACFOX3_08660</name>
</gene>
<dbReference type="SUPFAM" id="SSF56935">
    <property type="entry name" value="Porins"/>
    <property type="match status" value="1"/>
</dbReference>
<dbReference type="InterPro" id="IPR013784">
    <property type="entry name" value="Carb-bd-like_fold"/>
</dbReference>
<comment type="caution">
    <text evidence="9">The sequence shown here is derived from an EMBL/GenBank/DDBJ whole genome shotgun (WGS) entry which is preliminary data.</text>
</comment>
<name>A0ABV8V5I0_9GAMM</name>
<comment type="subcellular location">
    <subcellularLocation>
        <location evidence="1">Cell outer membrane</location>
        <topology evidence="1">Multi-pass membrane protein</topology>
    </subcellularLocation>
</comment>
<dbReference type="InterPro" id="IPR036942">
    <property type="entry name" value="Beta-barrel_TonB_sf"/>
</dbReference>
<evidence type="ECO:0000259" key="8">
    <source>
        <dbReference type="Pfam" id="PF25183"/>
    </source>
</evidence>
<dbReference type="RefSeq" id="WP_290260589.1">
    <property type="nucleotide sequence ID" value="NZ_JAUFQG010000004.1"/>
</dbReference>
<keyword evidence="10" id="KW-1185">Reference proteome</keyword>
<keyword evidence="9" id="KW-0675">Receptor</keyword>
<proteinExistence type="predicted"/>
<dbReference type="InterPro" id="IPR039426">
    <property type="entry name" value="TonB-dep_rcpt-like"/>
</dbReference>
<evidence type="ECO:0000256" key="7">
    <source>
        <dbReference type="SAM" id="SignalP"/>
    </source>
</evidence>
<evidence type="ECO:0000256" key="1">
    <source>
        <dbReference type="ARBA" id="ARBA00004571"/>
    </source>
</evidence>
<dbReference type="Gene3D" id="2.40.170.20">
    <property type="entry name" value="TonB-dependent receptor, beta-barrel domain"/>
    <property type="match status" value="1"/>
</dbReference>
<dbReference type="PANTHER" id="PTHR30069:SF46">
    <property type="entry name" value="OAR PROTEIN"/>
    <property type="match status" value="1"/>
</dbReference>
<dbReference type="InterPro" id="IPR037066">
    <property type="entry name" value="Plug_dom_sf"/>
</dbReference>
<dbReference type="EMBL" id="JBHSCX010000006">
    <property type="protein sequence ID" value="MFC4362372.1"/>
    <property type="molecule type" value="Genomic_DNA"/>
</dbReference>
<evidence type="ECO:0000313" key="9">
    <source>
        <dbReference type="EMBL" id="MFC4362372.1"/>
    </source>
</evidence>
<evidence type="ECO:0000256" key="6">
    <source>
        <dbReference type="ARBA" id="ARBA00023237"/>
    </source>
</evidence>
<dbReference type="Proteomes" id="UP001595840">
    <property type="component" value="Unassembled WGS sequence"/>
</dbReference>
<dbReference type="Pfam" id="PF13620">
    <property type="entry name" value="CarboxypepD_reg"/>
    <property type="match status" value="1"/>
</dbReference>
<keyword evidence="2" id="KW-0813">Transport</keyword>
<evidence type="ECO:0000313" key="10">
    <source>
        <dbReference type="Proteomes" id="UP001595840"/>
    </source>
</evidence>
<dbReference type="PANTHER" id="PTHR30069">
    <property type="entry name" value="TONB-DEPENDENT OUTER MEMBRANE RECEPTOR"/>
    <property type="match status" value="1"/>
</dbReference>
<evidence type="ECO:0000256" key="4">
    <source>
        <dbReference type="ARBA" id="ARBA00022692"/>
    </source>
</evidence>
<feature type="domain" description="TonB-dependent transporter Oar-like beta-barrel" evidence="8">
    <location>
        <begin position="329"/>
        <end position="560"/>
    </location>
</feature>